<keyword evidence="1" id="KW-0812">Transmembrane</keyword>
<sequence>MNGASYEARHGITPKNVLVIVIGLGFVALGVWLLDRNPIVAIASILFFGACAVTMIISTVMVWGKPALRVDANGVLLGRLAFHGPASSLFVPWSEIGAVVLFRQHVGPSRPPYLGLDGRTGPIAAPPLRGFGPAAAHFVPHVPPWVIAVSRPISGWTLDRPALERALAAYAPDVALVDLG</sequence>
<comment type="caution">
    <text evidence="2">The sequence shown here is derived from an EMBL/GenBank/DDBJ whole genome shotgun (WGS) entry which is preliminary data.</text>
</comment>
<evidence type="ECO:0000313" key="2">
    <source>
        <dbReference type="EMBL" id="NYE71814.1"/>
    </source>
</evidence>
<evidence type="ECO:0000256" key="1">
    <source>
        <dbReference type="SAM" id="Phobius"/>
    </source>
</evidence>
<feature type="transmembrane region" description="Helical" evidence="1">
    <location>
        <begin position="12"/>
        <end position="33"/>
    </location>
</feature>
<dbReference type="RefSeq" id="WP_179752221.1">
    <property type="nucleotide sequence ID" value="NZ_JACCBU010000001.1"/>
</dbReference>
<organism evidence="2 3">
    <name type="scientific">Microlunatus parietis</name>
    <dbReference type="NCBI Taxonomy" id="682979"/>
    <lineage>
        <taxon>Bacteria</taxon>
        <taxon>Bacillati</taxon>
        <taxon>Actinomycetota</taxon>
        <taxon>Actinomycetes</taxon>
        <taxon>Propionibacteriales</taxon>
        <taxon>Propionibacteriaceae</taxon>
        <taxon>Microlunatus</taxon>
    </lineage>
</organism>
<keyword evidence="3" id="KW-1185">Reference proteome</keyword>
<keyword evidence="1" id="KW-0472">Membrane</keyword>
<proteinExistence type="predicted"/>
<dbReference type="AlphaFoldDB" id="A0A7Y9I7N9"/>
<feature type="transmembrane region" description="Helical" evidence="1">
    <location>
        <begin position="39"/>
        <end position="63"/>
    </location>
</feature>
<evidence type="ECO:0008006" key="4">
    <source>
        <dbReference type="Google" id="ProtNLM"/>
    </source>
</evidence>
<evidence type="ECO:0000313" key="3">
    <source>
        <dbReference type="Proteomes" id="UP000569914"/>
    </source>
</evidence>
<dbReference type="Proteomes" id="UP000569914">
    <property type="component" value="Unassembled WGS sequence"/>
</dbReference>
<name>A0A7Y9I7N9_9ACTN</name>
<accession>A0A7Y9I7N9</accession>
<gene>
    <name evidence="2" type="ORF">BKA15_003143</name>
</gene>
<protein>
    <recommendedName>
        <fullName evidence="4">PH domain-containing protein</fullName>
    </recommendedName>
</protein>
<dbReference type="EMBL" id="JACCBU010000001">
    <property type="protein sequence ID" value="NYE71814.1"/>
    <property type="molecule type" value="Genomic_DNA"/>
</dbReference>
<keyword evidence="1" id="KW-1133">Transmembrane helix</keyword>
<reference evidence="2 3" key="1">
    <citation type="submission" date="2020-07" db="EMBL/GenBank/DDBJ databases">
        <title>Sequencing the genomes of 1000 actinobacteria strains.</title>
        <authorList>
            <person name="Klenk H.-P."/>
        </authorList>
    </citation>
    <scope>NUCLEOTIDE SEQUENCE [LARGE SCALE GENOMIC DNA]</scope>
    <source>
        <strain evidence="2 3">DSM 22083</strain>
    </source>
</reference>